<dbReference type="Proteomes" id="UP000011704">
    <property type="component" value="Unassembled WGS sequence"/>
</dbReference>
<gene>
    <name evidence="1" type="ORF">NITGR_740028</name>
</gene>
<reference evidence="1 2" key="1">
    <citation type="journal article" date="2013" name="Front. Microbiol.">
        <title>The genome of Nitrospina gracilis illuminates the metabolism and evolution of the major marine nitrite oxidizer.</title>
        <authorList>
            <person name="Luecker S."/>
            <person name="Nowka B."/>
            <person name="Rattei T."/>
            <person name="Spieck E."/>
            <person name="and Daims H."/>
        </authorList>
    </citation>
    <scope>NUCLEOTIDE SEQUENCE [LARGE SCALE GENOMIC DNA]</scope>
    <source>
        <strain evidence="1 2">3/211</strain>
    </source>
</reference>
<dbReference type="PANTHER" id="PTHR34374">
    <property type="entry name" value="LARGE RIBOSOMAL RNA SUBUNIT ACCUMULATION PROTEIN YCED HOMOLOG 1, CHLOROPLASTIC"/>
    <property type="match status" value="1"/>
</dbReference>
<protein>
    <recommendedName>
        <fullName evidence="3">DUF177 domain-containing protein</fullName>
    </recommendedName>
</protein>
<dbReference type="OrthoDB" id="9790372at2"/>
<name>M1Z2C2_NITG3</name>
<dbReference type="Pfam" id="PF02620">
    <property type="entry name" value="YceD"/>
    <property type="match status" value="1"/>
</dbReference>
<dbReference type="STRING" id="1266370.NITGR_740028"/>
<accession>M1Z2C2</accession>
<dbReference type="EMBL" id="CAQJ01000082">
    <property type="protein sequence ID" value="CCQ91636.1"/>
    <property type="molecule type" value="Genomic_DNA"/>
</dbReference>
<dbReference type="PANTHER" id="PTHR34374:SF1">
    <property type="entry name" value="LARGE RIBOSOMAL RNA SUBUNIT ACCUMULATION PROTEIN YCED HOMOLOG 1, CHLOROPLASTIC"/>
    <property type="match status" value="1"/>
</dbReference>
<evidence type="ECO:0000313" key="1">
    <source>
        <dbReference type="EMBL" id="CCQ91636.1"/>
    </source>
</evidence>
<organism evidence="1 2">
    <name type="scientific">Nitrospina gracilis (strain 3/211)</name>
    <dbReference type="NCBI Taxonomy" id="1266370"/>
    <lineage>
        <taxon>Bacteria</taxon>
        <taxon>Pseudomonadati</taxon>
        <taxon>Nitrospinota/Tectimicrobiota group</taxon>
        <taxon>Nitrospinota</taxon>
        <taxon>Nitrospinia</taxon>
        <taxon>Nitrospinales</taxon>
        <taxon>Nitrospinaceae</taxon>
        <taxon>Nitrospina</taxon>
    </lineage>
</organism>
<evidence type="ECO:0008006" key="3">
    <source>
        <dbReference type="Google" id="ProtNLM"/>
    </source>
</evidence>
<dbReference type="HOGENOM" id="CLU_100236_1_0_0"/>
<comment type="caution">
    <text evidence="1">The sequence shown here is derived from an EMBL/GenBank/DDBJ whole genome shotgun (WGS) entry which is preliminary data.</text>
</comment>
<sequence length="179" mass="20198">MSLIIDIDDIPEDEPLDLSLTESADQFTVDPETGAFKEAVQVTGNLIRSNRDVYLAGQVRTVMAMTCSRCLESFRFDVETPIRATFIPAPDPDSLEVEQELVDSDIELEYYTDQKIDLTQPVYDQIMLSLPMVQLCRDDCRGICPKCGASLNRESCRCEGDEDIDPRLAVLKQLKEKLK</sequence>
<keyword evidence="2" id="KW-1185">Reference proteome</keyword>
<dbReference type="AlphaFoldDB" id="M1Z2C2"/>
<proteinExistence type="predicted"/>
<dbReference type="InterPro" id="IPR003772">
    <property type="entry name" value="YceD"/>
</dbReference>
<dbReference type="RefSeq" id="WP_005010574.1">
    <property type="nucleotide sequence ID" value="NZ_HG422173.1"/>
</dbReference>
<evidence type="ECO:0000313" key="2">
    <source>
        <dbReference type="Proteomes" id="UP000011704"/>
    </source>
</evidence>
<dbReference type="InParanoid" id="M1Z2C2"/>